<sequence length="95" mass="9880">MTRALVTATTALATLAGLAVLVGTGSWRCALRVLLDLLTAAGLLRLAVGQGWAELAAAAAIILLRRLLWAALAAARPERLSAAPSGHEDHHLPLR</sequence>
<evidence type="ECO:0000256" key="1">
    <source>
        <dbReference type="SAM" id="Phobius"/>
    </source>
</evidence>
<evidence type="ECO:0000313" key="3">
    <source>
        <dbReference type="Proteomes" id="UP000199001"/>
    </source>
</evidence>
<proteinExistence type="predicted"/>
<dbReference type="STRING" id="47855.GA0070606_0742"/>
<dbReference type="EMBL" id="FMHZ01000002">
    <property type="protein sequence ID" value="SCL45432.1"/>
    <property type="molecule type" value="Genomic_DNA"/>
</dbReference>
<dbReference type="Proteomes" id="UP000199001">
    <property type="component" value="Unassembled WGS sequence"/>
</dbReference>
<accession>A0A1C6TUE4</accession>
<protein>
    <submittedName>
        <fullName evidence="2">Uncharacterized protein</fullName>
    </submittedName>
</protein>
<dbReference type="AlphaFoldDB" id="A0A1C6TUE4"/>
<evidence type="ECO:0000313" key="2">
    <source>
        <dbReference type="EMBL" id="SCL45432.1"/>
    </source>
</evidence>
<name>A0A1C6TUE4_9ACTN</name>
<keyword evidence="1" id="KW-0812">Transmembrane</keyword>
<organism evidence="2 3">
    <name type="scientific">Micromonospora citrea</name>
    <dbReference type="NCBI Taxonomy" id="47855"/>
    <lineage>
        <taxon>Bacteria</taxon>
        <taxon>Bacillati</taxon>
        <taxon>Actinomycetota</taxon>
        <taxon>Actinomycetes</taxon>
        <taxon>Micromonosporales</taxon>
        <taxon>Micromonosporaceae</taxon>
        <taxon>Micromonospora</taxon>
    </lineage>
</organism>
<gene>
    <name evidence="2" type="ORF">GA0070606_0742</name>
</gene>
<reference evidence="3" key="1">
    <citation type="submission" date="2016-06" db="EMBL/GenBank/DDBJ databases">
        <authorList>
            <person name="Varghese N."/>
            <person name="Submissions Spin"/>
        </authorList>
    </citation>
    <scope>NUCLEOTIDE SEQUENCE [LARGE SCALE GENOMIC DNA]</scope>
    <source>
        <strain evidence="3">DSM 43903</strain>
    </source>
</reference>
<keyword evidence="1" id="KW-0472">Membrane</keyword>
<keyword evidence="3" id="KW-1185">Reference proteome</keyword>
<keyword evidence="1" id="KW-1133">Transmembrane helix</keyword>
<feature type="transmembrane region" description="Helical" evidence="1">
    <location>
        <begin position="43"/>
        <end position="64"/>
    </location>
</feature>